<evidence type="ECO:0000256" key="1">
    <source>
        <dbReference type="SAM" id="MobiDB-lite"/>
    </source>
</evidence>
<evidence type="ECO:0000313" key="2">
    <source>
        <dbReference type="EMBL" id="CAG8829692.1"/>
    </source>
</evidence>
<feature type="region of interest" description="Disordered" evidence="1">
    <location>
        <begin position="29"/>
        <end position="51"/>
    </location>
</feature>
<gene>
    <name evidence="2" type="ORF">GMARGA_LOCUS30056</name>
</gene>
<keyword evidence="3" id="KW-1185">Reference proteome</keyword>
<name>A0ABN7WF29_GIGMA</name>
<dbReference type="EMBL" id="CAJVQB010041609">
    <property type="protein sequence ID" value="CAG8829692.1"/>
    <property type="molecule type" value="Genomic_DNA"/>
</dbReference>
<evidence type="ECO:0000313" key="3">
    <source>
        <dbReference type="Proteomes" id="UP000789901"/>
    </source>
</evidence>
<accession>A0ABN7WF29</accession>
<sequence length="169" mass="19797">MNQIQSDNTDSPLNKHVIFSEPETLLSQQNTTALPTVMRRNNRPKSRKTADAGCYNRKKNHYKLQEKRAYTLDSYTYYHPQSNIYSRSDYKYKCYCCAYPYSPTYGYTGIDDELYDSPSTNSNIFMDSEMNNEKNSGDSEISESGRDITKLFLRDFEAWRETISHHKKS</sequence>
<reference evidence="2 3" key="1">
    <citation type="submission" date="2021-06" db="EMBL/GenBank/DDBJ databases">
        <authorList>
            <person name="Kallberg Y."/>
            <person name="Tangrot J."/>
            <person name="Rosling A."/>
        </authorList>
    </citation>
    <scope>NUCLEOTIDE SEQUENCE [LARGE SCALE GENOMIC DNA]</scope>
    <source>
        <strain evidence="2 3">120-4 pot B 10/14</strain>
    </source>
</reference>
<organism evidence="2 3">
    <name type="scientific">Gigaspora margarita</name>
    <dbReference type="NCBI Taxonomy" id="4874"/>
    <lineage>
        <taxon>Eukaryota</taxon>
        <taxon>Fungi</taxon>
        <taxon>Fungi incertae sedis</taxon>
        <taxon>Mucoromycota</taxon>
        <taxon>Glomeromycotina</taxon>
        <taxon>Glomeromycetes</taxon>
        <taxon>Diversisporales</taxon>
        <taxon>Gigasporaceae</taxon>
        <taxon>Gigaspora</taxon>
    </lineage>
</organism>
<dbReference type="Proteomes" id="UP000789901">
    <property type="component" value="Unassembled WGS sequence"/>
</dbReference>
<comment type="caution">
    <text evidence="2">The sequence shown here is derived from an EMBL/GenBank/DDBJ whole genome shotgun (WGS) entry which is preliminary data.</text>
</comment>
<proteinExistence type="predicted"/>
<protein>
    <submittedName>
        <fullName evidence="2">23408_t:CDS:1</fullName>
    </submittedName>
</protein>